<dbReference type="GO" id="GO:0016787">
    <property type="term" value="F:hydrolase activity"/>
    <property type="evidence" value="ECO:0007669"/>
    <property type="project" value="UniProtKB-KW"/>
</dbReference>
<reference evidence="7 8" key="1">
    <citation type="submission" date="2017-05" db="EMBL/GenBank/DDBJ databases">
        <authorList>
            <person name="Song R."/>
            <person name="Chenine A.L."/>
            <person name="Ruprecht R.M."/>
        </authorList>
    </citation>
    <scope>NUCLEOTIDE SEQUENCE [LARGE SCALE GENOMIC DNA]</scope>
    <source>
        <strain evidence="7 8">PSBB019</strain>
    </source>
</reference>
<accession>A0A1Y0HVF2</accession>
<proteinExistence type="predicted"/>
<dbReference type="Pfam" id="PF13470">
    <property type="entry name" value="PIN_3"/>
    <property type="match status" value="1"/>
</dbReference>
<keyword evidence="2" id="KW-0479">Metal-binding</keyword>
<dbReference type="GO" id="GO:0046872">
    <property type="term" value="F:metal ion binding"/>
    <property type="evidence" value="ECO:0007669"/>
    <property type="project" value="UniProtKB-KW"/>
</dbReference>
<evidence type="ECO:0000256" key="1">
    <source>
        <dbReference type="ARBA" id="ARBA00022722"/>
    </source>
</evidence>
<dbReference type="EMBL" id="CP021383">
    <property type="protein sequence ID" value="ARU51496.1"/>
    <property type="molecule type" value="Genomic_DNA"/>
</dbReference>
<dbReference type="Proteomes" id="UP000196228">
    <property type="component" value="Chromosome"/>
</dbReference>
<dbReference type="KEGG" id="cceu:CBR64_08400"/>
<evidence type="ECO:0000313" key="7">
    <source>
        <dbReference type="EMBL" id="ARU51496.1"/>
    </source>
</evidence>
<feature type="domain" description="PIN" evidence="5">
    <location>
        <begin position="4"/>
        <end position="117"/>
    </location>
</feature>
<evidence type="ECO:0000256" key="3">
    <source>
        <dbReference type="ARBA" id="ARBA00022801"/>
    </source>
</evidence>
<feature type="domain" description="VapC50 C-terminal" evidence="6">
    <location>
        <begin position="133"/>
        <end position="188"/>
    </location>
</feature>
<dbReference type="InterPro" id="IPR029060">
    <property type="entry name" value="PIN-like_dom_sf"/>
</dbReference>
<organism evidence="7 8">
    <name type="scientific">Cellulosimicrobium cellulans</name>
    <name type="common">Arthrobacter luteus</name>
    <dbReference type="NCBI Taxonomy" id="1710"/>
    <lineage>
        <taxon>Bacteria</taxon>
        <taxon>Bacillati</taxon>
        <taxon>Actinomycetota</taxon>
        <taxon>Actinomycetes</taxon>
        <taxon>Micrococcales</taxon>
        <taxon>Promicromonosporaceae</taxon>
        <taxon>Cellulosimicrobium</taxon>
    </lineage>
</organism>
<evidence type="ECO:0000256" key="2">
    <source>
        <dbReference type="ARBA" id="ARBA00022723"/>
    </source>
</evidence>
<evidence type="ECO:0000313" key="8">
    <source>
        <dbReference type="Proteomes" id="UP000196228"/>
    </source>
</evidence>
<protein>
    <submittedName>
        <fullName evidence="7">PIN domain-containing protein</fullName>
    </submittedName>
</protein>
<dbReference type="AlphaFoldDB" id="A0A1Y0HVF2"/>
<dbReference type="RefSeq" id="WP_087470536.1">
    <property type="nucleotide sequence ID" value="NZ_CP021383.1"/>
</dbReference>
<sequence length="192" mass="21048">MFAVVLDTCVLWPSLQRDFLLSLAIEGLYRPLWSSAILAELEEHEARKLVRRGSERTDAAATAQRLVAQMSGAFDDACVQGWEPLEGTYDLPDPDDEHLVAAAFVGGAGAIVTVNFKDLPSDKVPAHIQVKAPAEFALETVEVGPDRALRAVEKMAGRRRRPPRCTVETILDTLSERYEMTAAVDLMRGVAT</sequence>
<dbReference type="InterPro" id="IPR002716">
    <property type="entry name" value="PIN_dom"/>
</dbReference>
<evidence type="ECO:0000259" key="6">
    <source>
        <dbReference type="Pfam" id="PF26343"/>
    </source>
</evidence>
<name>A0A1Y0HVF2_CELCE</name>
<dbReference type="GO" id="GO:0004518">
    <property type="term" value="F:nuclease activity"/>
    <property type="evidence" value="ECO:0007669"/>
    <property type="project" value="UniProtKB-KW"/>
</dbReference>
<dbReference type="InterPro" id="IPR058652">
    <property type="entry name" value="VapC50_C"/>
</dbReference>
<dbReference type="OrthoDB" id="113459at2"/>
<keyword evidence="4" id="KW-0460">Magnesium</keyword>
<evidence type="ECO:0000259" key="5">
    <source>
        <dbReference type="Pfam" id="PF13470"/>
    </source>
</evidence>
<keyword evidence="1" id="KW-0540">Nuclease</keyword>
<evidence type="ECO:0000256" key="4">
    <source>
        <dbReference type="ARBA" id="ARBA00022842"/>
    </source>
</evidence>
<dbReference type="Pfam" id="PF26343">
    <property type="entry name" value="VapC50_C"/>
    <property type="match status" value="1"/>
</dbReference>
<gene>
    <name evidence="7" type="ORF">CBR64_08400</name>
</gene>
<keyword evidence="3" id="KW-0378">Hydrolase</keyword>
<dbReference type="SUPFAM" id="SSF88723">
    <property type="entry name" value="PIN domain-like"/>
    <property type="match status" value="1"/>
</dbReference>